<dbReference type="AlphaFoldDB" id="A0AAD4ZEA3"/>
<dbReference type="Proteomes" id="UP001054821">
    <property type="component" value="Chromosome 2"/>
</dbReference>
<name>A0AAD4ZEA3_PRUDU</name>
<organism evidence="1 2">
    <name type="scientific">Prunus dulcis</name>
    <name type="common">Almond</name>
    <name type="synonym">Amygdalus dulcis</name>
    <dbReference type="NCBI Taxonomy" id="3755"/>
    <lineage>
        <taxon>Eukaryota</taxon>
        <taxon>Viridiplantae</taxon>
        <taxon>Streptophyta</taxon>
        <taxon>Embryophyta</taxon>
        <taxon>Tracheophyta</taxon>
        <taxon>Spermatophyta</taxon>
        <taxon>Magnoliopsida</taxon>
        <taxon>eudicotyledons</taxon>
        <taxon>Gunneridae</taxon>
        <taxon>Pentapetalae</taxon>
        <taxon>rosids</taxon>
        <taxon>fabids</taxon>
        <taxon>Rosales</taxon>
        <taxon>Rosaceae</taxon>
        <taxon>Amygdaloideae</taxon>
        <taxon>Amygdaleae</taxon>
        <taxon>Prunus</taxon>
    </lineage>
</organism>
<evidence type="ECO:0000313" key="1">
    <source>
        <dbReference type="EMBL" id="KAI5343522.1"/>
    </source>
</evidence>
<evidence type="ECO:0000313" key="2">
    <source>
        <dbReference type="Proteomes" id="UP001054821"/>
    </source>
</evidence>
<accession>A0AAD4ZEA3</accession>
<dbReference type="EMBL" id="JAJFAZ020000002">
    <property type="protein sequence ID" value="KAI5343522.1"/>
    <property type="molecule type" value="Genomic_DNA"/>
</dbReference>
<gene>
    <name evidence="1" type="ORF">L3X38_011398</name>
</gene>
<sequence length="117" mass="13220">MDTMQLLDITDHKLLCWRDAIYKAMTLGFQVDLLLNLVRDLARAMFGAWTIHSMRSLPGPDEIKTSIDTLNLKQRELETQDRELRVLLLPQGVSTDGSNCVAEVVTRSSQKASSILF</sequence>
<reference evidence="1 2" key="1">
    <citation type="journal article" date="2022" name="G3 (Bethesda)">
        <title>Whole-genome sequence and methylome profiling of the almond [Prunus dulcis (Mill.) D.A. Webb] cultivar 'Nonpareil'.</title>
        <authorList>
            <person name="D'Amico-Willman K.M."/>
            <person name="Ouma W.Z."/>
            <person name="Meulia T."/>
            <person name="Sideli G.M."/>
            <person name="Gradziel T.M."/>
            <person name="Fresnedo-Ramirez J."/>
        </authorList>
    </citation>
    <scope>NUCLEOTIDE SEQUENCE [LARGE SCALE GENOMIC DNA]</scope>
    <source>
        <strain evidence="1">Clone GOH B32 T37-40</strain>
    </source>
</reference>
<comment type="caution">
    <text evidence="1">The sequence shown here is derived from an EMBL/GenBank/DDBJ whole genome shotgun (WGS) entry which is preliminary data.</text>
</comment>
<proteinExistence type="predicted"/>
<protein>
    <submittedName>
        <fullName evidence="1">Uncharacterized protein</fullName>
    </submittedName>
</protein>
<keyword evidence="2" id="KW-1185">Reference proteome</keyword>